<keyword evidence="4 6" id="KW-1133">Transmembrane helix</keyword>
<feature type="transmembrane region" description="Helical" evidence="6">
    <location>
        <begin position="179"/>
        <end position="201"/>
    </location>
</feature>
<dbReference type="GO" id="GO:0033228">
    <property type="term" value="P:cysteine export across plasma membrane"/>
    <property type="evidence" value="ECO:0007669"/>
    <property type="project" value="TreeGrafter"/>
</dbReference>
<gene>
    <name evidence="8" type="ORF">HZU72_16315</name>
</gene>
<organism evidence="8 9">
    <name type="scientific">Vreelandella sedimenti</name>
    <dbReference type="NCBI Taxonomy" id="2729618"/>
    <lineage>
        <taxon>Bacteria</taxon>
        <taxon>Pseudomonadati</taxon>
        <taxon>Pseudomonadota</taxon>
        <taxon>Gammaproteobacteria</taxon>
        <taxon>Oceanospirillales</taxon>
        <taxon>Halomonadaceae</taxon>
        <taxon>Vreelandella</taxon>
    </lineage>
</organism>
<evidence type="ECO:0000256" key="7">
    <source>
        <dbReference type="SAM" id="SignalP"/>
    </source>
</evidence>
<reference evidence="8 9" key="1">
    <citation type="submission" date="2020-07" db="EMBL/GenBank/DDBJ databases">
        <title>Halomonas sp. QX-2 draft genome sequence.</title>
        <authorList>
            <person name="Qiu X."/>
        </authorList>
    </citation>
    <scope>NUCLEOTIDE SEQUENCE [LARGE SCALE GENOMIC DNA]</scope>
    <source>
        <strain evidence="8 9">QX-2</strain>
    </source>
</reference>
<dbReference type="EMBL" id="JACCGK010000014">
    <property type="protein sequence ID" value="NYT73978.1"/>
    <property type="molecule type" value="Genomic_DNA"/>
</dbReference>
<sequence>MTMSVLLASTTLPMAAFALAASISPGPVNIVCLSSGTHYPIAKGLVFVTGATLGFLALFLAIGAGLYSLLSVVPLLETFLRWAGILFLLYLSYQLLQHDGRLQERAGIKAPGFMTGAMMQWLNPKAWLASAAGIGAYTTANDPYLLWLFAGLYLPICWLSLASWVYAGAFLKRYVHRPIILLTINRVLAICLAASAIVLLVE</sequence>
<keyword evidence="9" id="KW-1185">Reference proteome</keyword>
<evidence type="ECO:0000256" key="2">
    <source>
        <dbReference type="ARBA" id="ARBA00022475"/>
    </source>
</evidence>
<feature type="transmembrane region" description="Helical" evidence="6">
    <location>
        <begin position="144"/>
        <end position="167"/>
    </location>
</feature>
<comment type="subcellular location">
    <subcellularLocation>
        <location evidence="1">Cell membrane</location>
        <topology evidence="1">Multi-pass membrane protein</topology>
    </subcellularLocation>
</comment>
<evidence type="ECO:0000313" key="8">
    <source>
        <dbReference type="EMBL" id="NYT73978.1"/>
    </source>
</evidence>
<evidence type="ECO:0000256" key="4">
    <source>
        <dbReference type="ARBA" id="ARBA00022989"/>
    </source>
</evidence>
<comment type="caution">
    <text evidence="8">The sequence shown here is derived from an EMBL/GenBank/DDBJ whole genome shotgun (WGS) entry which is preliminary data.</text>
</comment>
<feature type="transmembrane region" description="Helical" evidence="6">
    <location>
        <begin position="79"/>
        <end position="96"/>
    </location>
</feature>
<dbReference type="Pfam" id="PF01810">
    <property type="entry name" value="LysE"/>
    <property type="match status" value="1"/>
</dbReference>
<keyword evidence="2" id="KW-1003">Cell membrane</keyword>
<feature type="transmembrane region" description="Helical" evidence="6">
    <location>
        <begin position="44"/>
        <end position="67"/>
    </location>
</feature>
<evidence type="ECO:0000256" key="6">
    <source>
        <dbReference type="SAM" id="Phobius"/>
    </source>
</evidence>
<evidence type="ECO:0000256" key="5">
    <source>
        <dbReference type="ARBA" id="ARBA00023136"/>
    </source>
</evidence>
<dbReference type="InterPro" id="IPR001123">
    <property type="entry name" value="LeuE-type"/>
</dbReference>
<proteinExistence type="predicted"/>
<feature type="chain" id="PRO_5030621045" evidence="7">
    <location>
        <begin position="21"/>
        <end position="202"/>
    </location>
</feature>
<accession>A0A7Z0N957</accession>
<protein>
    <submittedName>
        <fullName evidence="8">LysE family transporter</fullName>
    </submittedName>
</protein>
<dbReference type="AlphaFoldDB" id="A0A7Z0N957"/>
<evidence type="ECO:0000256" key="1">
    <source>
        <dbReference type="ARBA" id="ARBA00004651"/>
    </source>
</evidence>
<keyword evidence="5 6" id="KW-0472">Membrane</keyword>
<name>A0A7Z0N957_9GAMM</name>
<dbReference type="Proteomes" id="UP000520876">
    <property type="component" value="Unassembled WGS sequence"/>
</dbReference>
<dbReference type="PANTHER" id="PTHR30086:SF20">
    <property type="entry name" value="ARGININE EXPORTER PROTEIN ARGO-RELATED"/>
    <property type="match status" value="1"/>
</dbReference>
<dbReference type="RefSeq" id="WP_180093938.1">
    <property type="nucleotide sequence ID" value="NZ_CAXAZJ010000004.1"/>
</dbReference>
<dbReference type="PANTHER" id="PTHR30086">
    <property type="entry name" value="ARGININE EXPORTER PROTEIN ARGO"/>
    <property type="match status" value="1"/>
</dbReference>
<evidence type="ECO:0000313" key="9">
    <source>
        <dbReference type="Proteomes" id="UP000520876"/>
    </source>
</evidence>
<dbReference type="GO" id="GO:0005886">
    <property type="term" value="C:plasma membrane"/>
    <property type="evidence" value="ECO:0007669"/>
    <property type="project" value="UniProtKB-SubCell"/>
</dbReference>
<dbReference type="GO" id="GO:0015171">
    <property type="term" value="F:amino acid transmembrane transporter activity"/>
    <property type="evidence" value="ECO:0007669"/>
    <property type="project" value="TreeGrafter"/>
</dbReference>
<keyword evidence="7" id="KW-0732">Signal</keyword>
<feature type="signal peptide" evidence="7">
    <location>
        <begin position="1"/>
        <end position="20"/>
    </location>
</feature>
<keyword evidence="3 6" id="KW-0812">Transmembrane</keyword>
<evidence type="ECO:0000256" key="3">
    <source>
        <dbReference type="ARBA" id="ARBA00022692"/>
    </source>
</evidence>